<evidence type="ECO:0000256" key="1">
    <source>
        <dbReference type="ARBA" id="ARBA00022723"/>
    </source>
</evidence>
<dbReference type="SMART" id="SM00249">
    <property type="entry name" value="PHD"/>
    <property type="match status" value="1"/>
</dbReference>
<dbReference type="EMBL" id="BAAFSV010000006">
    <property type="protein sequence ID" value="GAB1321119.1"/>
    <property type="molecule type" value="Genomic_DNA"/>
</dbReference>
<feature type="region of interest" description="Disordered" evidence="5">
    <location>
        <begin position="247"/>
        <end position="268"/>
    </location>
</feature>
<feature type="domain" description="Zinc finger PHD-type" evidence="6">
    <location>
        <begin position="192"/>
        <end position="240"/>
    </location>
</feature>
<keyword evidence="2" id="KW-0863">Zinc-finger</keyword>
<evidence type="ECO:0000313" key="7">
    <source>
        <dbReference type="EMBL" id="GAB1321119.1"/>
    </source>
</evidence>
<dbReference type="RefSeq" id="XP_070922849.1">
    <property type="nucleotide sequence ID" value="XM_071066748.1"/>
</dbReference>
<dbReference type="SUPFAM" id="SSF57903">
    <property type="entry name" value="FYVE/PHD zinc finger"/>
    <property type="match status" value="1"/>
</dbReference>
<keyword evidence="8" id="KW-1185">Reference proteome</keyword>
<dbReference type="Proteomes" id="UP001628179">
    <property type="component" value="Unassembled WGS sequence"/>
</dbReference>
<evidence type="ECO:0000256" key="2">
    <source>
        <dbReference type="ARBA" id="ARBA00022771"/>
    </source>
</evidence>
<dbReference type="GeneID" id="98182071"/>
<gene>
    <name evidence="7" type="primary">SET3_2</name>
    <name evidence="7" type="ORF">MFIFM68171_11329</name>
</gene>
<evidence type="ECO:0000256" key="5">
    <source>
        <dbReference type="SAM" id="MobiDB-lite"/>
    </source>
</evidence>
<reference evidence="7 8" key="1">
    <citation type="submission" date="2024-09" db="EMBL/GenBank/DDBJ databases">
        <title>Itraconazole resistance in Madurella fahalii resulting from another homologue of gene encoding cytochrome P450 14-alpha sterol demethylase (CYP51).</title>
        <authorList>
            <person name="Yoshioka I."/>
            <person name="Fahal A.H."/>
            <person name="Kaneko S."/>
            <person name="Yaguchi T."/>
        </authorList>
    </citation>
    <scope>NUCLEOTIDE SEQUENCE [LARGE SCALE GENOMIC DNA]</scope>
    <source>
        <strain evidence="7 8">IFM 68171</strain>
    </source>
</reference>
<comment type="caution">
    <text evidence="7">The sequence shown here is derived from an EMBL/GenBank/DDBJ whole genome shotgun (WGS) entry which is preliminary data.</text>
</comment>
<keyword evidence="3" id="KW-0862">Zinc</keyword>
<evidence type="ECO:0000259" key="6">
    <source>
        <dbReference type="SMART" id="SM00249"/>
    </source>
</evidence>
<protein>
    <submittedName>
        <fullName evidence="7">SET domain-containing protein 3</fullName>
    </submittedName>
</protein>
<evidence type="ECO:0000313" key="8">
    <source>
        <dbReference type="Proteomes" id="UP001628179"/>
    </source>
</evidence>
<evidence type="ECO:0000256" key="4">
    <source>
        <dbReference type="ARBA" id="ARBA00022853"/>
    </source>
</evidence>
<accession>A0ABQ0GTQ2</accession>
<dbReference type="InterPro" id="IPR011011">
    <property type="entry name" value="Znf_FYVE_PHD"/>
</dbReference>
<keyword evidence="1" id="KW-0479">Metal-binding</keyword>
<proteinExistence type="predicted"/>
<evidence type="ECO:0000256" key="3">
    <source>
        <dbReference type="ARBA" id="ARBA00022833"/>
    </source>
</evidence>
<dbReference type="PANTHER" id="PTHR46462:SF3">
    <property type="entry name" value="UPSET, ISOFORM A"/>
    <property type="match status" value="1"/>
</dbReference>
<organism evidence="7 8">
    <name type="scientific">Madurella fahalii</name>
    <dbReference type="NCBI Taxonomy" id="1157608"/>
    <lineage>
        <taxon>Eukaryota</taxon>
        <taxon>Fungi</taxon>
        <taxon>Dikarya</taxon>
        <taxon>Ascomycota</taxon>
        <taxon>Pezizomycotina</taxon>
        <taxon>Sordariomycetes</taxon>
        <taxon>Sordariomycetidae</taxon>
        <taxon>Sordariales</taxon>
        <taxon>Sordariales incertae sedis</taxon>
        <taxon>Madurella</taxon>
    </lineage>
</organism>
<dbReference type="InterPro" id="IPR013083">
    <property type="entry name" value="Znf_RING/FYVE/PHD"/>
</dbReference>
<dbReference type="PANTHER" id="PTHR46462">
    <property type="entry name" value="UPSET, ISOFORM A"/>
    <property type="match status" value="1"/>
</dbReference>
<dbReference type="InterPro" id="IPR001965">
    <property type="entry name" value="Znf_PHD"/>
</dbReference>
<dbReference type="Gene3D" id="3.30.40.10">
    <property type="entry name" value="Zinc/RING finger domain, C3HC4 (zinc finger)"/>
    <property type="match status" value="1"/>
</dbReference>
<keyword evidence="4" id="KW-0156">Chromatin regulator</keyword>
<sequence length="268" mass="31408">MHHLELEHGFTEASYEIAYKESDWRASHFSTPSPEPDPAVDEFVRQFCSNTIPAPPQAGQILWCEFSELMNCCAIFRPDDEAGWIQHHVRHLKDSFPLHLMCWFCDHVMFDAEHTAEGFANFERRMQHIREHIFKDRLTSDDVRPDFHVITHLHRHGLLSDGMFKHAMSYQGTPERYRLLQETVEEEPSTIKCICNFTDDDGNTIYCETCDTWQHIECYYPDNIEDTCSPNFAHSCTECEPRSLNRQQAVGRQRSRTRRPVNVVSKQT</sequence>
<name>A0ABQ0GTQ2_9PEZI</name>